<dbReference type="KEGG" id="gtt:GUITHDRAFT_143246"/>
<evidence type="ECO:0000259" key="6">
    <source>
        <dbReference type="PROSITE" id="PS51746"/>
    </source>
</evidence>
<feature type="compositionally biased region" description="Basic and acidic residues" evidence="5">
    <location>
        <begin position="326"/>
        <end position="345"/>
    </location>
</feature>
<keyword evidence="1" id="KW-0479">Metal-binding</keyword>
<organism evidence="7">
    <name type="scientific">Guillardia theta (strain CCMP2712)</name>
    <name type="common">Cryptophyte</name>
    <dbReference type="NCBI Taxonomy" id="905079"/>
    <lineage>
        <taxon>Eukaryota</taxon>
        <taxon>Cryptophyceae</taxon>
        <taxon>Pyrenomonadales</taxon>
        <taxon>Geminigeraceae</taxon>
        <taxon>Guillardia</taxon>
    </lineage>
</organism>
<dbReference type="PROSITE" id="PS51746">
    <property type="entry name" value="PPM_2"/>
    <property type="match status" value="1"/>
</dbReference>
<feature type="domain" description="PPM-type phosphatase" evidence="6">
    <location>
        <begin position="57"/>
        <end position="363"/>
    </location>
</feature>
<evidence type="ECO:0000313" key="8">
    <source>
        <dbReference type="EnsemblProtists" id="EKX39872"/>
    </source>
</evidence>
<dbReference type="PROSITE" id="PS01032">
    <property type="entry name" value="PPM_1"/>
    <property type="match status" value="1"/>
</dbReference>
<name>L1IUW1_GUITC</name>
<comment type="similarity">
    <text evidence="4">Belongs to the PP2C family.</text>
</comment>
<protein>
    <recommendedName>
        <fullName evidence="6">PPM-type phosphatase domain-containing protein</fullName>
    </recommendedName>
</protein>
<dbReference type="AlphaFoldDB" id="L1IUW1"/>
<gene>
    <name evidence="7" type="ORF">GUITHDRAFT_143246</name>
</gene>
<dbReference type="InterPro" id="IPR001932">
    <property type="entry name" value="PPM-type_phosphatase-like_dom"/>
</dbReference>
<evidence type="ECO:0000313" key="9">
    <source>
        <dbReference type="Proteomes" id="UP000011087"/>
    </source>
</evidence>
<dbReference type="OrthoDB" id="10264738at2759"/>
<sequence length="363" mass="38395">MTMQLFGGNAPLGDAISNFLLLMGYADFLHEILLVGASSEIVRVKSSFLPRASSSRPLGGSRQRARGQPWQDSAIALVPLQQGINMYSVFDGHGPSGHIIAEFLSENFPRSMKEALTRSQGSQLPEWVKFAFSQPSVSFSFTNQIDYDASEAFGATALSQSGATATIVLQDADSLLVASVGDSRAILAALDGTSISLTTDHNPADPTERNRIEASGGMVSVFPGEPSVEESGKGRVFLQGQSYPGLATSRAFGDYLAKQAGVTAEPDLKCVKIGKNKVLILATDGVWDVLDEQTAVATCLQFYNNRDAATAAQGPLVGKEEEEEGKGDGRGSYSDKARRASEGHDSTGGCFTNDLGGATRIQG</sequence>
<dbReference type="EMBL" id="JH993036">
    <property type="protein sequence ID" value="EKX39872.1"/>
    <property type="molecule type" value="Genomic_DNA"/>
</dbReference>
<keyword evidence="3 4" id="KW-0904">Protein phosphatase</keyword>
<dbReference type="Gene3D" id="3.60.40.10">
    <property type="entry name" value="PPM-type phosphatase domain"/>
    <property type="match status" value="1"/>
</dbReference>
<dbReference type="GO" id="GO:0004722">
    <property type="term" value="F:protein serine/threonine phosphatase activity"/>
    <property type="evidence" value="ECO:0007669"/>
    <property type="project" value="InterPro"/>
</dbReference>
<reference evidence="7 9" key="1">
    <citation type="journal article" date="2012" name="Nature">
        <title>Algal genomes reveal evolutionary mosaicism and the fate of nucleomorphs.</title>
        <authorList>
            <consortium name="DOE Joint Genome Institute"/>
            <person name="Curtis B.A."/>
            <person name="Tanifuji G."/>
            <person name="Burki F."/>
            <person name="Gruber A."/>
            <person name="Irimia M."/>
            <person name="Maruyama S."/>
            <person name="Arias M.C."/>
            <person name="Ball S.G."/>
            <person name="Gile G.H."/>
            <person name="Hirakawa Y."/>
            <person name="Hopkins J.F."/>
            <person name="Kuo A."/>
            <person name="Rensing S.A."/>
            <person name="Schmutz J."/>
            <person name="Symeonidi A."/>
            <person name="Elias M."/>
            <person name="Eveleigh R.J."/>
            <person name="Herman E.K."/>
            <person name="Klute M.J."/>
            <person name="Nakayama T."/>
            <person name="Obornik M."/>
            <person name="Reyes-Prieto A."/>
            <person name="Armbrust E.V."/>
            <person name="Aves S.J."/>
            <person name="Beiko R.G."/>
            <person name="Coutinho P."/>
            <person name="Dacks J.B."/>
            <person name="Durnford D.G."/>
            <person name="Fast N.M."/>
            <person name="Green B.R."/>
            <person name="Grisdale C.J."/>
            <person name="Hempel F."/>
            <person name="Henrissat B."/>
            <person name="Hoppner M.P."/>
            <person name="Ishida K."/>
            <person name="Kim E."/>
            <person name="Koreny L."/>
            <person name="Kroth P.G."/>
            <person name="Liu Y."/>
            <person name="Malik S.B."/>
            <person name="Maier U.G."/>
            <person name="McRose D."/>
            <person name="Mock T."/>
            <person name="Neilson J.A."/>
            <person name="Onodera N.T."/>
            <person name="Poole A.M."/>
            <person name="Pritham E.J."/>
            <person name="Richards T.A."/>
            <person name="Rocap G."/>
            <person name="Roy S.W."/>
            <person name="Sarai C."/>
            <person name="Schaack S."/>
            <person name="Shirato S."/>
            <person name="Slamovits C.H."/>
            <person name="Spencer D.F."/>
            <person name="Suzuki S."/>
            <person name="Worden A.Z."/>
            <person name="Zauner S."/>
            <person name="Barry K."/>
            <person name="Bell C."/>
            <person name="Bharti A.K."/>
            <person name="Crow J.A."/>
            <person name="Grimwood J."/>
            <person name="Kramer R."/>
            <person name="Lindquist E."/>
            <person name="Lucas S."/>
            <person name="Salamov A."/>
            <person name="McFadden G.I."/>
            <person name="Lane C.E."/>
            <person name="Keeling P.J."/>
            <person name="Gray M.W."/>
            <person name="Grigoriev I.V."/>
            <person name="Archibald J.M."/>
        </authorList>
    </citation>
    <scope>NUCLEOTIDE SEQUENCE</scope>
    <source>
        <strain evidence="7 9">CCMP2712</strain>
    </source>
</reference>
<evidence type="ECO:0000256" key="4">
    <source>
        <dbReference type="RuleBase" id="RU003465"/>
    </source>
</evidence>
<dbReference type="CDD" id="cd00143">
    <property type="entry name" value="PP2Cc"/>
    <property type="match status" value="1"/>
</dbReference>
<dbReference type="InterPro" id="IPR015655">
    <property type="entry name" value="PP2C"/>
</dbReference>
<evidence type="ECO:0000256" key="2">
    <source>
        <dbReference type="ARBA" id="ARBA00022801"/>
    </source>
</evidence>
<dbReference type="GeneID" id="17296543"/>
<dbReference type="InterPro" id="IPR000222">
    <property type="entry name" value="PP2C_BS"/>
</dbReference>
<dbReference type="STRING" id="905079.L1IUW1"/>
<reference evidence="8" key="3">
    <citation type="submission" date="2015-06" db="UniProtKB">
        <authorList>
            <consortium name="EnsemblProtists"/>
        </authorList>
    </citation>
    <scope>IDENTIFICATION</scope>
</reference>
<dbReference type="Pfam" id="PF00481">
    <property type="entry name" value="PP2C"/>
    <property type="match status" value="1"/>
</dbReference>
<dbReference type="eggNOG" id="KOG0698">
    <property type="taxonomic scope" value="Eukaryota"/>
</dbReference>
<dbReference type="OMA" id="VFANKEC"/>
<dbReference type="SUPFAM" id="SSF81606">
    <property type="entry name" value="PP2C-like"/>
    <property type="match status" value="1"/>
</dbReference>
<accession>L1IUW1</accession>
<feature type="region of interest" description="Disordered" evidence="5">
    <location>
        <begin position="312"/>
        <end position="363"/>
    </location>
</feature>
<evidence type="ECO:0000313" key="7">
    <source>
        <dbReference type="EMBL" id="EKX39872.1"/>
    </source>
</evidence>
<dbReference type="HOGENOM" id="CLU_763858_0_0_1"/>
<dbReference type="SMART" id="SM00332">
    <property type="entry name" value="PP2Cc"/>
    <property type="match status" value="1"/>
</dbReference>
<evidence type="ECO:0000256" key="3">
    <source>
        <dbReference type="ARBA" id="ARBA00022912"/>
    </source>
</evidence>
<dbReference type="RefSeq" id="XP_005826852.1">
    <property type="nucleotide sequence ID" value="XM_005826795.1"/>
</dbReference>
<dbReference type="GO" id="GO:0046872">
    <property type="term" value="F:metal ion binding"/>
    <property type="evidence" value="ECO:0007669"/>
    <property type="project" value="UniProtKB-KW"/>
</dbReference>
<dbReference type="PaxDb" id="55529-EKX39872"/>
<keyword evidence="2 4" id="KW-0378">Hydrolase</keyword>
<evidence type="ECO:0000256" key="1">
    <source>
        <dbReference type="ARBA" id="ARBA00022723"/>
    </source>
</evidence>
<dbReference type="PANTHER" id="PTHR47992">
    <property type="entry name" value="PROTEIN PHOSPHATASE"/>
    <property type="match status" value="1"/>
</dbReference>
<proteinExistence type="inferred from homology"/>
<keyword evidence="9" id="KW-1185">Reference proteome</keyword>
<dbReference type="EnsemblProtists" id="EKX39872">
    <property type="protein sequence ID" value="EKX39872"/>
    <property type="gene ID" value="GUITHDRAFT_143246"/>
</dbReference>
<reference evidence="9" key="2">
    <citation type="submission" date="2012-11" db="EMBL/GenBank/DDBJ databases">
        <authorList>
            <person name="Kuo A."/>
            <person name="Curtis B.A."/>
            <person name="Tanifuji G."/>
            <person name="Burki F."/>
            <person name="Gruber A."/>
            <person name="Irimia M."/>
            <person name="Maruyama S."/>
            <person name="Arias M.C."/>
            <person name="Ball S.G."/>
            <person name="Gile G.H."/>
            <person name="Hirakawa Y."/>
            <person name="Hopkins J.F."/>
            <person name="Rensing S.A."/>
            <person name="Schmutz J."/>
            <person name="Symeonidi A."/>
            <person name="Elias M."/>
            <person name="Eveleigh R.J."/>
            <person name="Herman E.K."/>
            <person name="Klute M.J."/>
            <person name="Nakayama T."/>
            <person name="Obornik M."/>
            <person name="Reyes-Prieto A."/>
            <person name="Armbrust E.V."/>
            <person name="Aves S.J."/>
            <person name="Beiko R.G."/>
            <person name="Coutinho P."/>
            <person name="Dacks J.B."/>
            <person name="Durnford D.G."/>
            <person name="Fast N.M."/>
            <person name="Green B.R."/>
            <person name="Grisdale C."/>
            <person name="Hempe F."/>
            <person name="Henrissat B."/>
            <person name="Hoppner M.P."/>
            <person name="Ishida K.-I."/>
            <person name="Kim E."/>
            <person name="Koreny L."/>
            <person name="Kroth P.G."/>
            <person name="Liu Y."/>
            <person name="Malik S.-B."/>
            <person name="Maier U.G."/>
            <person name="McRose D."/>
            <person name="Mock T."/>
            <person name="Neilson J.A."/>
            <person name="Onodera N.T."/>
            <person name="Poole A.M."/>
            <person name="Pritham E.J."/>
            <person name="Richards T.A."/>
            <person name="Rocap G."/>
            <person name="Roy S.W."/>
            <person name="Sarai C."/>
            <person name="Schaack S."/>
            <person name="Shirato S."/>
            <person name="Slamovits C.H."/>
            <person name="Spencer D.F."/>
            <person name="Suzuki S."/>
            <person name="Worden A.Z."/>
            <person name="Zauner S."/>
            <person name="Barry K."/>
            <person name="Bell C."/>
            <person name="Bharti A.K."/>
            <person name="Crow J.A."/>
            <person name="Grimwood J."/>
            <person name="Kramer R."/>
            <person name="Lindquist E."/>
            <person name="Lucas S."/>
            <person name="Salamov A."/>
            <person name="McFadden G.I."/>
            <person name="Lane C.E."/>
            <person name="Keeling P.J."/>
            <person name="Gray M.W."/>
            <person name="Grigoriev I.V."/>
            <person name="Archibald J.M."/>
        </authorList>
    </citation>
    <scope>NUCLEOTIDE SEQUENCE</scope>
    <source>
        <strain evidence="9">CCMP2712</strain>
    </source>
</reference>
<dbReference type="InterPro" id="IPR036457">
    <property type="entry name" value="PPM-type-like_dom_sf"/>
</dbReference>
<evidence type="ECO:0000256" key="5">
    <source>
        <dbReference type="SAM" id="MobiDB-lite"/>
    </source>
</evidence>
<dbReference type="Proteomes" id="UP000011087">
    <property type="component" value="Unassembled WGS sequence"/>
</dbReference>